<dbReference type="InterPro" id="IPR002737">
    <property type="entry name" value="MEMO1_fam"/>
</dbReference>
<dbReference type="Gene3D" id="3.40.830.10">
    <property type="entry name" value="LigB-like"/>
    <property type="match status" value="1"/>
</dbReference>
<keyword evidence="3" id="KW-1185">Reference proteome</keyword>
<proteinExistence type="inferred from homology"/>
<name>A0A1W1X836_9BACT</name>
<dbReference type="NCBIfam" id="TIGR04336">
    <property type="entry name" value="AmmeMemoSam_B"/>
    <property type="match status" value="1"/>
</dbReference>
<evidence type="ECO:0000313" key="3">
    <source>
        <dbReference type="Proteomes" id="UP000192783"/>
    </source>
</evidence>
<reference evidence="2 3" key="1">
    <citation type="submission" date="2017-04" db="EMBL/GenBank/DDBJ databases">
        <authorList>
            <person name="Afonso C.L."/>
            <person name="Miller P.J."/>
            <person name="Scott M.A."/>
            <person name="Spackman E."/>
            <person name="Goraichik I."/>
            <person name="Dimitrov K.M."/>
            <person name="Suarez D.L."/>
            <person name="Swayne D.E."/>
        </authorList>
    </citation>
    <scope>NUCLEOTIDE SEQUENCE [LARGE SCALE GENOMIC DNA]</scope>
    <source>
        <strain evidence="2 3">DSM 13146</strain>
    </source>
</reference>
<dbReference type="CDD" id="cd07361">
    <property type="entry name" value="MEMO_like"/>
    <property type="match status" value="1"/>
</dbReference>
<dbReference type="STRING" id="1121390.SAMN02746041_00803"/>
<dbReference type="Pfam" id="PF01875">
    <property type="entry name" value="Memo"/>
    <property type="match status" value="1"/>
</dbReference>
<dbReference type="PANTHER" id="PTHR11060">
    <property type="entry name" value="PROTEIN MEMO1"/>
    <property type="match status" value="1"/>
</dbReference>
<evidence type="ECO:0000313" key="2">
    <source>
        <dbReference type="EMBL" id="SMC20086.1"/>
    </source>
</evidence>
<comment type="similarity">
    <text evidence="1">Belongs to the MEMO1 family.</text>
</comment>
<dbReference type="PANTHER" id="PTHR11060:SF0">
    <property type="entry name" value="PROTEIN MEMO1"/>
    <property type="match status" value="1"/>
</dbReference>
<gene>
    <name evidence="2" type="ORF">SAMN02746041_00803</name>
</gene>
<dbReference type="AlphaFoldDB" id="A0A1W1X836"/>
<accession>A0A1W1X836</accession>
<evidence type="ECO:0000256" key="1">
    <source>
        <dbReference type="ARBA" id="ARBA00006315"/>
    </source>
</evidence>
<dbReference type="EMBL" id="FWXF01000003">
    <property type="protein sequence ID" value="SMC20086.1"/>
    <property type="molecule type" value="Genomic_DNA"/>
</dbReference>
<dbReference type="RefSeq" id="WP_170920325.1">
    <property type="nucleotide sequence ID" value="NZ_FWXF01000003.1"/>
</dbReference>
<protein>
    <recommendedName>
        <fullName evidence="4">AmmeMemoRadiSam system protein B</fullName>
    </recommendedName>
</protein>
<organism evidence="2 3">
    <name type="scientific">Desulfacinum hydrothermale DSM 13146</name>
    <dbReference type="NCBI Taxonomy" id="1121390"/>
    <lineage>
        <taxon>Bacteria</taxon>
        <taxon>Pseudomonadati</taxon>
        <taxon>Thermodesulfobacteriota</taxon>
        <taxon>Syntrophobacteria</taxon>
        <taxon>Syntrophobacterales</taxon>
        <taxon>Syntrophobacteraceae</taxon>
        <taxon>Desulfacinum</taxon>
    </lineage>
</organism>
<dbReference type="Proteomes" id="UP000192783">
    <property type="component" value="Unassembled WGS sequence"/>
</dbReference>
<sequence length="409" mass="45699">MEYVKLRYGLEAHYVQHQGKPYLLLRDRLGYSEKTVLFAPAVGRVLALLDGSRTLRDVQAEIFRETGELLFSEQLEEIVRVLDENLFLENQRYIQHVAQTVAQFRQDPVRRAHHAGKSYPEEPGDLKRLLEGFFSGIESSKTHRSQAGSEMPGRLCALVAPHIDIRAGGPTFAHAYRCLRQSEPPAAWVVLGTGHEPVDNWFAVTLKDFETPLGVVACDKQLGQRLIQSAPMDVLAGEYNHRLEHTIEFQAVFLAHTQPTARIVPVLCSFGLEEWKDKRSAIDDFCDALRVVIRQSDYPVGLIASVDLAHVGPRYGDSITPSEGTIRQHMARDRALLDALSRCDAHAFMDEIVGENNARKVCGVAPLYVLSRVLAGRATGRILDHAHAVVDPQGSFVTYAAMAFFEEYA</sequence>
<evidence type="ECO:0008006" key="4">
    <source>
        <dbReference type="Google" id="ProtNLM"/>
    </source>
</evidence>